<organism evidence="2 3">
    <name type="scientific">Bradyrhizobium jicamae</name>
    <dbReference type="NCBI Taxonomy" id="280332"/>
    <lineage>
        <taxon>Bacteria</taxon>
        <taxon>Pseudomonadati</taxon>
        <taxon>Pseudomonadota</taxon>
        <taxon>Alphaproteobacteria</taxon>
        <taxon>Hyphomicrobiales</taxon>
        <taxon>Nitrobacteraceae</taxon>
        <taxon>Bradyrhizobium</taxon>
    </lineage>
</organism>
<dbReference type="EMBL" id="LLXZ01000155">
    <property type="protein sequence ID" value="KRR02598.1"/>
    <property type="molecule type" value="Genomic_DNA"/>
</dbReference>
<evidence type="ECO:0000256" key="1">
    <source>
        <dbReference type="SAM" id="MobiDB-lite"/>
    </source>
</evidence>
<protein>
    <submittedName>
        <fullName evidence="2">Uncharacterized protein</fullName>
    </submittedName>
</protein>
<dbReference type="AlphaFoldDB" id="A0A0R3LCH1"/>
<feature type="region of interest" description="Disordered" evidence="1">
    <location>
        <begin position="51"/>
        <end position="72"/>
    </location>
</feature>
<evidence type="ECO:0000313" key="2">
    <source>
        <dbReference type="EMBL" id="KRR02598.1"/>
    </source>
</evidence>
<sequence length="128" mass="13990">MLADPIGGGGSHRGVHETSARHRVLALAGAPVNESPFARPRRLDDAIIDPHDFVGKPSRSTPAKAPVAASRARPDAADFRVIDESSASKTLSRQEQALAMQARQRQTCASFWQFFLPMKYARIILHFG</sequence>
<proteinExistence type="predicted"/>
<comment type="caution">
    <text evidence="2">The sequence shown here is derived from an EMBL/GenBank/DDBJ whole genome shotgun (WGS) entry which is preliminary data.</text>
</comment>
<dbReference type="Proteomes" id="UP000050863">
    <property type="component" value="Unassembled WGS sequence"/>
</dbReference>
<accession>A0A0R3LCH1</accession>
<name>A0A0R3LCH1_9BRAD</name>
<evidence type="ECO:0000313" key="3">
    <source>
        <dbReference type="Proteomes" id="UP000050863"/>
    </source>
</evidence>
<keyword evidence="3" id="KW-1185">Reference proteome</keyword>
<gene>
    <name evidence="2" type="ORF">CQ12_37215</name>
</gene>
<reference evidence="2 3" key="1">
    <citation type="submission" date="2014-03" db="EMBL/GenBank/DDBJ databases">
        <title>Bradyrhizobium valentinum sp. nov., isolated from effective nodules of Lupinus mariae-josephae, a lupine endemic of basic-lime soils in Eastern Spain.</title>
        <authorList>
            <person name="Duran D."/>
            <person name="Rey L."/>
            <person name="Navarro A."/>
            <person name="Busquets A."/>
            <person name="Imperial J."/>
            <person name="Ruiz-Argueso T."/>
        </authorList>
    </citation>
    <scope>NUCLEOTIDE SEQUENCE [LARGE SCALE GENOMIC DNA]</scope>
    <source>
        <strain evidence="2 3">PAC68</strain>
    </source>
</reference>